<proteinExistence type="predicted"/>
<evidence type="ECO:0000313" key="10">
    <source>
        <dbReference type="Proteomes" id="UP000324354"/>
    </source>
</evidence>
<dbReference type="PANTHER" id="PTHR11845:SF13">
    <property type="entry name" value="5'-DEOXYNUCLEOTIDASE HDDC2"/>
    <property type="match status" value="1"/>
</dbReference>
<reference evidence="9 10" key="1">
    <citation type="submission" date="2017-08" db="EMBL/GenBank/DDBJ databases">
        <title>Resequencing and Reannotation of the genome of Pyrococcus furiosus type strain DSM3638.</title>
        <authorList>
            <person name="Reichelt R.M."/>
            <person name="Bunk B."/>
        </authorList>
    </citation>
    <scope>NUCLEOTIDE SEQUENCE [LARGE SCALE GENOMIC DNA]</scope>
    <source>
        <strain evidence="9 10">DSM 3638</strain>
    </source>
</reference>
<comment type="cofactor">
    <cofactor evidence="3">
        <name>Co(2+)</name>
        <dbReference type="ChEBI" id="CHEBI:48828"/>
    </cofactor>
</comment>
<keyword evidence="6" id="KW-0479">Metal-binding</keyword>
<organism evidence="9 10">
    <name type="scientific">Pyrococcus furiosus (strain ATCC 43587 / DSM 3638 / JCM 8422 / Vc1)</name>
    <dbReference type="NCBI Taxonomy" id="186497"/>
    <lineage>
        <taxon>Archaea</taxon>
        <taxon>Methanobacteriati</taxon>
        <taxon>Methanobacteriota</taxon>
        <taxon>Thermococci</taxon>
        <taxon>Thermococcales</taxon>
        <taxon>Thermococcaceae</taxon>
        <taxon>Pyrococcus</taxon>
    </lineage>
</organism>
<dbReference type="EC" id="3.1.3.89" evidence="5"/>
<dbReference type="SMR" id="A0A5C0XNF4"/>
<dbReference type="InterPro" id="IPR039356">
    <property type="entry name" value="YfbR/HDDC2"/>
</dbReference>
<dbReference type="InterPro" id="IPR006674">
    <property type="entry name" value="HD_domain"/>
</dbReference>
<dbReference type="PANTHER" id="PTHR11845">
    <property type="entry name" value="5'-DEOXYNUCLEOTIDASE HDDC2"/>
    <property type="match status" value="1"/>
</dbReference>
<dbReference type="EMBL" id="CP023154">
    <property type="protein sequence ID" value="QEK78111.1"/>
    <property type="molecule type" value="Genomic_DNA"/>
</dbReference>
<evidence type="ECO:0000259" key="8">
    <source>
        <dbReference type="PROSITE" id="PS51831"/>
    </source>
</evidence>
<dbReference type="InterPro" id="IPR003607">
    <property type="entry name" value="HD/PDEase_dom"/>
</dbReference>
<gene>
    <name evidence="9" type="ORF">PFDSM3638_01945</name>
</gene>
<dbReference type="OrthoDB" id="46088at2157"/>
<evidence type="ECO:0000256" key="1">
    <source>
        <dbReference type="ARBA" id="ARBA00001638"/>
    </source>
</evidence>
<protein>
    <recommendedName>
        <fullName evidence="5">5'-deoxynucleotidase</fullName>
        <ecNumber evidence="5">3.1.3.89</ecNumber>
    </recommendedName>
</protein>
<dbReference type="SMART" id="SM00471">
    <property type="entry name" value="HDc"/>
    <property type="match status" value="1"/>
</dbReference>
<evidence type="ECO:0000256" key="4">
    <source>
        <dbReference type="ARBA" id="ARBA00011738"/>
    </source>
</evidence>
<comment type="subunit">
    <text evidence="4">Homodimer.</text>
</comment>
<dbReference type="Gene3D" id="1.10.3210.10">
    <property type="entry name" value="Hypothetical protein af1432"/>
    <property type="match status" value="1"/>
</dbReference>
<accession>A0A5C0XNF4</accession>
<feature type="domain" description="HD" evidence="8">
    <location>
        <begin position="30"/>
        <end position="129"/>
    </location>
</feature>
<dbReference type="GO" id="GO:0046872">
    <property type="term" value="F:metal ion binding"/>
    <property type="evidence" value="ECO:0007669"/>
    <property type="project" value="UniProtKB-KW"/>
</dbReference>
<dbReference type="RefSeq" id="WP_011011508.1">
    <property type="nucleotide sequence ID" value="NC_003413.1"/>
</dbReference>
<dbReference type="GO" id="GO:0005737">
    <property type="term" value="C:cytoplasm"/>
    <property type="evidence" value="ECO:0007669"/>
    <property type="project" value="TreeGrafter"/>
</dbReference>
<evidence type="ECO:0000256" key="7">
    <source>
        <dbReference type="ARBA" id="ARBA00022801"/>
    </source>
</evidence>
<evidence type="ECO:0000256" key="5">
    <source>
        <dbReference type="ARBA" id="ARBA00012964"/>
    </source>
</evidence>
<comment type="catalytic activity">
    <reaction evidence="1">
        <text>a 2'-deoxyribonucleoside 5'-phosphate + H2O = a 2'-deoxyribonucleoside + phosphate</text>
        <dbReference type="Rhea" id="RHEA:36167"/>
        <dbReference type="ChEBI" id="CHEBI:15377"/>
        <dbReference type="ChEBI" id="CHEBI:18274"/>
        <dbReference type="ChEBI" id="CHEBI:43474"/>
        <dbReference type="ChEBI" id="CHEBI:65317"/>
        <dbReference type="EC" id="3.1.3.89"/>
    </reaction>
</comment>
<dbReference type="GeneID" id="13302201"/>
<evidence type="ECO:0000256" key="2">
    <source>
        <dbReference type="ARBA" id="ARBA00001936"/>
    </source>
</evidence>
<dbReference type="AlphaFoldDB" id="A0A5C0XNF4"/>
<dbReference type="GO" id="GO:0002953">
    <property type="term" value="F:5'-deoxynucleotidase activity"/>
    <property type="evidence" value="ECO:0007669"/>
    <property type="project" value="UniProtKB-EC"/>
</dbReference>
<evidence type="ECO:0000256" key="6">
    <source>
        <dbReference type="ARBA" id="ARBA00022723"/>
    </source>
</evidence>
<sequence length="176" mass="20177">MIDLILLAGKLKRIPRMGWLIKGVPNPESVADHSYRVAFITLLLAEELKKKGVEIDVEKALKIAIIHDLGEAIITDLPLSAQKYLNKEEAEAKALKDVLPEYTELFEEYSKALTLEGQLVKIADKLDMIIQAYEYELSGAKNLSEFWNALEDLEKLEISRYLREIIEEVRRLKDDH</sequence>
<evidence type="ECO:0000313" key="9">
    <source>
        <dbReference type="EMBL" id="QEK78111.1"/>
    </source>
</evidence>
<dbReference type="GeneID" id="41712192"/>
<dbReference type="Proteomes" id="UP000324354">
    <property type="component" value="Chromosome"/>
</dbReference>
<dbReference type="PROSITE" id="PS51831">
    <property type="entry name" value="HD"/>
    <property type="match status" value="1"/>
</dbReference>
<comment type="cofactor">
    <cofactor evidence="2">
        <name>Mn(2+)</name>
        <dbReference type="ChEBI" id="CHEBI:29035"/>
    </cofactor>
</comment>
<name>A0A5C0XNF4_PYRFU</name>
<dbReference type="Pfam" id="PF13023">
    <property type="entry name" value="HD_3"/>
    <property type="match status" value="1"/>
</dbReference>
<keyword evidence="7 9" id="KW-0378">Hydrolase</keyword>
<dbReference type="SUPFAM" id="SSF109604">
    <property type="entry name" value="HD-domain/PDEase-like"/>
    <property type="match status" value="1"/>
</dbReference>
<evidence type="ECO:0000256" key="3">
    <source>
        <dbReference type="ARBA" id="ARBA00001941"/>
    </source>
</evidence>
<dbReference type="CDD" id="cd00077">
    <property type="entry name" value="HDc"/>
    <property type="match status" value="1"/>
</dbReference>